<name>A0ACC8XCX2_9FIRM</name>
<keyword evidence="2" id="KW-1185">Reference proteome</keyword>
<dbReference type="EMBL" id="LJHD01000234">
    <property type="protein sequence ID" value="ONI40580.1"/>
    <property type="molecule type" value="Genomic_DNA"/>
</dbReference>
<proteinExistence type="predicted"/>
<accession>A0ACC8XCX2</accession>
<gene>
    <name evidence="1" type="ORF">AN640_08600</name>
</gene>
<organism evidence="1 2">
    <name type="scientific">Candidatus Epulonipiscium fishelsonii</name>
    <dbReference type="NCBI Taxonomy" id="77094"/>
    <lineage>
        <taxon>Bacteria</taxon>
        <taxon>Bacillati</taxon>
        <taxon>Bacillota</taxon>
        <taxon>Clostridia</taxon>
        <taxon>Lachnospirales</taxon>
        <taxon>Lachnospiraceae</taxon>
        <taxon>Candidatus Epulonipiscium</taxon>
    </lineage>
</organism>
<dbReference type="Proteomes" id="UP000188637">
    <property type="component" value="Unassembled WGS sequence"/>
</dbReference>
<comment type="caution">
    <text evidence="1">The sequence shown here is derived from an EMBL/GenBank/DDBJ whole genome shotgun (WGS) entry which is preliminary data.</text>
</comment>
<protein>
    <submittedName>
        <fullName evidence="1">Uncharacterized protein</fullName>
    </submittedName>
</protein>
<evidence type="ECO:0000313" key="2">
    <source>
        <dbReference type="Proteomes" id="UP000188637"/>
    </source>
</evidence>
<sequence length="476" mass="55889">MLQNLENYFIELNNRQKKQGYFCKTDVNSSLLYRYMEEAKTYGVVIDKIPNPTEKNLAYYNDIIGIDFKMSMGFITNKLAGWLPRLNPDIRQKLACEIYDTLNQMHQQGKNLNMLKNAFIKYMCWLYYKFERVLIQIGNNKVPKILYKGIISDNELKLLTILCNVGCDVLIYDGEKEIEPPSILNQVGTIAYQAESELNSMLYQDDSGIYKNHQYKKINVVTLKTIYEEILILWNQEIKYRENFKVQNDIVTVPVIFAKVSGVKDGLVSKYWNTIKSLCTEDTFIIKETPFISSNDINPIKSYSTTFIKNGKLLRDKIKSHKEYKYSFMREDIQENIFDKIQDLLDKKIVKGTFQNGTEYLIIATILNMNTELIRLLQKFDFTKQNPNLVYLCLTEKSISLEDSILTAFLNLIGFDIVFFVPTGYQTIEKYFIKNYVPEHQIGEYIYDLKMPSKNLFNDVLNKKDDWYKKIFKRGD</sequence>
<evidence type="ECO:0000313" key="1">
    <source>
        <dbReference type="EMBL" id="ONI40580.1"/>
    </source>
</evidence>
<reference evidence="1" key="1">
    <citation type="submission" date="2016-08" db="EMBL/GenBank/DDBJ databases">
        <authorList>
            <person name="Ngugi D.K."/>
            <person name="Miyake S."/>
            <person name="Stingl U."/>
        </authorList>
    </citation>
    <scope>NUCLEOTIDE SEQUENCE</scope>
    <source>
        <strain evidence="1">SCG-D08WGA-EpuloA1</strain>
    </source>
</reference>